<feature type="region of interest" description="Disordered" evidence="1">
    <location>
        <begin position="71"/>
        <end position="99"/>
    </location>
</feature>
<dbReference type="EMBL" id="CAEZYV010000063">
    <property type="protein sequence ID" value="CAB4736399.1"/>
    <property type="molecule type" value="Genomic_DNA"/>
</dbReference>
<feature type="compositionally biased region" description="Low complexity" evidence="1">
    <location>
        <begin position="71"/>
        <end position="94"/>
    </location>
</feature>
<gene>
    <name evidence="2" type="ORF">UFOPK2788_00532</name>
</gene>
<protein>
    <submittedName>
        <fullName evidence="2">Unannotated protein</fullName>
    </submittedName>
</protein>
<sequence length="447" mass="47961">MRIKGKIAKGILAALILTLIPVGAYSAQKITPGSACKVYKQKLTYLNKTFTCIKVKKKLVWDKGVAIKQATPTPTQSATPTPTPTPTQSATPTPTKSPEPIVVPIPITLPVAPGVITFSNILENVDKVAQVAYDNVQKTYSGNSLPTGLKTFIWVGPTTVPVGNMSEEERIVKAMKLWSGFNQPKSIGIFFFNTQDEPLAEIAYDKWRTDNKITTGQPASMMRNDCLSNNGPGAPVASTEPLKDCTGANAGVIDSLGTGVGWFGVPTEAGPRSDPYRLGALEIHEFTHMVQTAQFVGTAQQPGGALQAKSPCWLQEGQAHFASKTTASNTFSDYLRQRNGEALYRTNSSNMPAPRDLAGISEYLSLATLATCQSTYSWGYATGMLAVEALSAIGGVQSTMALYALEATGKSFSESFEMVYGISWDKAQPILAQVIARDYLVPSMNTP</sequence>
<dbReference type="AlphaFoldDB" id="A0A6J6SQC6"/>
<proteinExistence type="predicted"/>
<reference evidence="2" key="1">
    <citation type="submission" date="2020-05" db="EMBL/GenBank/DDBJ databases">
        <authorList>
            <person name="Chiriac C."/>
            <person name="Salcher M."/>
            <person name="Ghai R."/>
            <person name="Kavagutti S V."/>
        </authorList>
    </citation>
    <scope>NUCLEOTIDE SEQUENCE</scope>
</reference>
<accession>A0A6J6SQC6</accession>
<evidence type="ECO:0000256" key="1">
    <source>
        <dbReference type="SAM" id="MobiDB-lite"/>
    </source>
</evidence>
<evidence type="ECO:0000313" key="2">
    <source>
        <dbReference type="EMBL" id="CAB4736399.1"/>
    </source>
</evidence>
<name>A0A6J6SQC6_9ZZZZ</name>
<organism evidence="2">
    <name type="scientific">freshwater metagenome</name>
    <dbReference type="NCBI Taxonomy" id="449393"/>
    <lineage>
        <taxon>unclassified sequences</taxon>
        <taxon>metagenomes</taxon>
        <taxon>ecological metagenomes</taxon>
    </lineage>
</organism>